<evidence type="ECO:0000313" key="3">
    <source>
        <dbReference type="Proteomes" id="UP001401887"/>
    </source>
</evidence>
<feature type="transmembrane region" description="Helical" evidence="1">
    <location>
        <begin position="200"/>
        <end position="217"/>
    </location>
</feature>
<dbReference type="RefSeq" id="WP_345463707.1">
    <property type="nucleotide sequence ID" value="NZ_BAABRP010000004.1"/>
</dbReference>
<dbReference type="Proteomes" id="UP001401887">
    <property type="component" value="Unassembled WGS sequence"/>
</dbReference>
<feature type="transmembrane region" description="Helical" evidence="1">
    <location>
        <begin position="77"/>
        <end position="96"/>
    </location>
</feature>
<protein>
    <recommendedName>
        <fullName evidence="4">Membrane-anchored protein</fullName>
    </recommendedName>
</protein>
<keyword evidence="1" id="KW-0472">Membrane</keyword>
<dbReference type="EMBL" id="BAABRP010000004">
    <property type="protein sequence ID" value="GAA5512942.1"/>
    <property type="molecule type" value="Genomic_DNA"/>
</dbReference>
<feature type="transmembrane region" description="Helical" evidence="1">
    <location>
        <begin position="172"/>
        <end position="193"/>
    </location>
</feature>
<sequence length="265" mass="28928">MTSRLTTDSALPTRTLWSKVPEVTALFWIVKIFCTTIGETAADYLNMRLHIGLTGTTLIMSVLLIAALIWQFCTRRYVPPVYWLAVMLISVVGTLITDNLTDNFGVSLWVSTAVFSVALIATFVLWCRSEGTLSIHSIFTPKREAFYWLAVLFTFALGTAAGDLMAEQLQLGYLPSALSFGGLIALVALAHFIFRVNGVLTFWLAYILTRPLGASIGDYLSQGRDVGGLGLGTTTTSLIFLVGSVAIVAYLTVTRRDQLALREAA</sequence>
<accession>A0ABP9W6G0</accession>
<evidence type="ECO:0008006" key="4">
    <source>
        <dbReference type="Google" id="ProtNLM"/>
    </source>
</evidence>
<comment type="caution">
    <text evidence="2">The sequence shown here is derived from an EMBL/GenBank/DDBJ whole genome shotgun (WGS) entry which is preliminary data.</text>
</comment>
<keyword evidence="3" id="KW-1185">Reference proteome</keyword>
<keyword evidence="1" id="KW-0812">Transmembrane</keyword>
<keyword evidence="1" id="KW-1133">Transmembrane helix</keyword>
<name>A0ABP9W6G0_9DEIO</name>
<dbReference type="Pfam" id="PF03988">
    <property type="entry name" value="DUF347"/>
    <property type="match status" value="4"/>
</dbReference>
<feature type="transmembrane region" description="Helical" evidence="1">
    <location>
        <begin position="146"/>
        <end position="166"/>
    </location>
</feature>
<feature type="transmembrane region" description="Helical" evidence="1">
    <location>
        <begin position="108"/>
        <end position="126"/>
    </location>
</feature>
<feature type="transmembrane region" description="Helical" evidence="1">
    <location>
        <begin position="49"/>
        <end position="70"/>
    </location>
</feature>
<dbReference type="InterPro" id="IPR007136">
    <property type="entry name" value="DUF347"/>
</dbReference>
<reference evidence="2 3" key="1">
    <citation type="submission" date="2024-02" db="EMBL/GenBank/DDBJ databases">
        <title>Deinococcus carri NBRC 110142.</title>
        <authorList>
            <person name="Ichikawa N."/>
            <person name="Katano-Makiyama Y."/>
            <person name="Hidaka K."/>
        </authorList>
    </citation>
    <scope>NUCLEOTIDE SEQUENCE [LARGE SCALE GENOMIC DNA]</scope>
    <source>
        <strain evidence="2 3">NBRC 110142</strain>
    </source>
</reference>
<organism evidence="2 3">
    <name type="scientific">Deinococcus carri</name>
    <dbReference type="NCBI Taxonomy" id="1211323"/>
    <lineage>
        <taxon>Bacteria</taxon>
        <taxon>Thermotogati</taxon>
        <taxon>Deinococcota</taxon>
        <taxon>Deinococci</taxon>
        <taxon>Deinococcales</taxon>
        <taxon>Deinococcaceae</taxon>
        <taxon>Deinococcus</taxon>
    </lineage>
</organism>
<evidence type="ECO:0000313" key="2">
    <source>
        <dbReference type="EMBL" id="GAA5512942.1"/>
    </source>
</evidence>
<gene>
    <name evidence="2" type="ORF">Dcar01_01666</name>
</gene>
<feature type="transmembrane region" description="Helical" evidence="1">
    <location>
        <begin position="229"/>
        <end position="253"/>
    </location>
</feature>
<proteinExistence type="predicted"/>
<evidence type="ECO:0000256" key="1">
    <source>
        <dbReference type="SAM" id="Phobius"/>
    </source>
</evidence>